<feature type="compositionally biased region" description="Low complexity" evidence="1">
    <location>
        <begin position="34"/>
        <end position="47"/>
    </location>
</feature>
<organism evidence="4 5">
    <name type="scientific">Lithocarpus litseifolius</name>
    <dbReference type="NCBI Taxonomy" id="425828"/>
    <lineage>
        <taxon>Eukaryota</taxon>
        <taxon>Viridiplantae</taxon>
        <taxon>Streptophyta</taxon>
        <taxon>Embryophyta</taxon>
        <taxon>Tracheophyta</taxon>
        <taxon>Spermatophyta</taxon>
        <taxon>Magnoliopsida</taxon>
        <taxon>eudicotyledons</taxon>
        <taxon>Gunneridae</taxon>
        <taxon>Pentapetalae</taxon>
        <taxon>rosids</taxon>
        <taxon>fabids</taxon>
        <taxon>Fagales</taxon>
        <taxon>Fagaceae</taxon>
        <taxon>Lithocarpus</taxon>
    </lineage>
</organism>
<evidence type="ECO:0000259" key="3">
    <source>
        <dbReference type="Pfam" id="PF14577"/>
    </source>
</evidence>
<reference evidence="4 5" key="1">
    <citation type="submission" date="2024-01" db="EMBL/GenBank/DDBJ databases">
        <title>A telomere-to-telomere, gap-free genome of sweet tea (Lithocarpus litseifolius).</title>
        <authorList>
            <person name="Zhou J."/>
        </authorList>
    </citation>
    <scope>NUCLEOTIDE SEQUENCE [LARGE SCALE GENOMIC DNA]</scope>
    <source>
        <strain evidence="4">Zhou-2022a</strain>
        <tissue evidence="4">Leaf</tissue>
    </source>
</reference>
<comment type="caution">
    <text evidence="4">The sequence shown here is derived from an EMBL/GenBank/DDBJ whole genome shotgun (WGS) entry which is preliminary data.</text>
</comment>
<feature type="region of interest" description="Disordered" evidence="1">
    <location>
        <begin position="136"/>
        <end position="176"/>
    </location>
</feature>
<feature type="region of interest" description="Disordered" evidence="1">
    <location>
        <begin position="1"/>
        <end position="123"/>
    </location>
</feature>
<dbReference type="EMBL" id="JAZDWU010000001">
    <property type="protein sequence ID" value="KAL0014444.1"/>
    <property type="molecule type" value="Genomic_DNA"/>
</dbReference>
<name>A0AAW2DWF7_9ROSI</name>
<feature type="compositionally biased region" description="Polar residues" evidence="1">
    <location>
        <begin position="160"/>
        <end position="176"/>
    </location>
</feature>
<feature type="compositionally biased region" description="Low complexity" evidence="1">
    <location>
        <begin position="145"/>
        <end position="159"/>
    </location>
</feature>
<feature type="domain" description="Sieve element occlusion N-terminal" evidence="2">
    <location>
        <begin position="218"/>
        <end position="506"/>
    </location>
</feature>
<protein>
    <recommendedName>
        <fullName evidence="6">Protein SIEVE ELEMENT OCCLUSION B-like</fullName>
    </recommendedName>
</protein>
<dbReference type="InterPro" id="IPR027942">
    <property type="entry name" value="SEO_N"/>
</dbReference>
<dbReference type="Pfam" id="PF14577">
    <property type="entry name" value="SEO_C"/>
    <property type="match status" value="1"/>
</dbReference>
<dbReference type="InterPro" id="IPR027944">
    <property type="entry name" value="SEO_C"/>
</dbReference>
<keyword evidence="5" id="KW-1185">Reference proteome</keyword>
<sequence length="914" mass="103399">MDTKAVTGPVQKPNATTPAQQPSQASNVLLQATPLLQPGQQLGPLQPTSNLGSVQQTSNPAGTYQQPNPQTNYGAVQQPNPQANFALQQPTPQTNYSLQQPNPQTNYGAVQQPNPQTSYGAVQQPNPQVNYALQQQNPQTNSGAVQQPNPQNKQVPFQPSNQQTSLVPYQQPNPQTNLGAWQRPTPLGSLQPSTLLSKLAPNATHQLIRGDRSMLTMSDDNVLVSHILGSHTPDGRDVDVKPLLRLVEDILRRATLTPETLLTTGSQTYLDSGFDDKTHHTSFLAMLEALSYTIDRIACELASKALGGTDAHQTTVAICNMVSHYGWDAKLVLALAAFGLNYGEFWLLAQIYSTNQLAKAMAILKQVPGIIEHAVPLKPRFDALNDLIRTILEVTWCVIEFKDLPSIYITTDVPALASAMTHIPTAVYWTIRSIVACASQISSFTNMGYEFALSTSEAWELSTLTHKLKTILEHLKKKMEECVRYIEERRDVESYQMLVELFKMIHIDNMRVLKALICPRDDVLALVDGTTKKRVNLDVLRRKNVLLLISSLDITQDELSVLEQSYNESRLHEMRLQSPYEVVWIPIVDQLTDVKQRHFEVLQAPMTWYSVYHPSIISKASIKFIKEEWHFRNKPILVVLDHQGRVVSPNAIHMMWIWGSHAFPFTTLREEALWREEAWRLELLVDGIDATILNWIKEGKYIFLYGGDDMEWIRKFTKEAKAVAAATRIPLEMVYVGKATKREQVKRVIANIVQEKLSTCWQDSATIWFFWTRLESMLFSKIQLGKDEEHDLVMQQIKRVLSFDREGSWAVLSRGSSVLVNEYGNILWPALFEYEQWKEKVALQGFDIAFQNYVAALRGNSHPCCRFEFSNYAGKIPENMKCPECHHYMEKYTTFLCCHDEGIVPSLLALATNN</sequence>
<dbReference type="InterPro" id="IPR039299">
    <property type="entry name" value="SEOA"/>
</dbReference>
<feature type="compositionally biased region" description="Polar residues" evidence="1">
    <location>
        <begin position="13"/>
        <end position="30"/>
    </location>
</feature>
<evidence type="ECO:0000313" key="4">
    <source>
        <dbReference type="EMBL" id="KAL0014444.1"/>
    </source>
</evidence>
<accession>A0AAW2DWF7</accession>
<dbReference type="PANTHER" id="PTHR33232:SF9">
    <property type="entry name" value="PROTEIN SIEVE ELEMENT OCCLUSION B"/>
    <property type="match status" value="1"/>
</dbReference>
<evidence type="ECO:0008006" key="6">
    <source>
        <dbReference type="Google" id="ProtNLM"/>
    </source>
</evidence>
<feature type="domain" description="Sieve element occlusion C-terminal" evidence="3">
    <location>
        <begin position="669"/>
        <end position="899"/>
    </location>
</feature>
<dbReference type="PANTHER" id="PTHR33232">
    <property type="entry name" value="PROTEIN SIEVE ELEMENT OCCLUSION B-LIKE"/>
    <property type="match status" value="1"/>
</dbReference>
<evidence type="ECO:0000313" key="5">
    <source>
        <dbReference type="Proteomes" id="UP001459277"/>
    </source>
</evidence>
<feature type="compositionally biased region" description="Polar residues" evidence="1">
    <location>
        <begin position="48"/>
        <end position="123"/>
    </location>
</feature>
<proteinExistence type="predicted"/>
<dbReference type="Proteomes" id="UP001459277">
    <property type="component" value="Unassembled WGS sequence"/>
</dbReference>
<evidence type="ECO:0000256" key="1">
    <source>
        <dbReference type="SAM" id="MobiDB-lite"/>
    </source>
</evidence>
<dbReference type="GO" id="GO:0010088">
    <property type="term" value="P:phloem development"/>
    <property type="evidence" value="ECO:0007669"/>
    <property type="project" value="InterPro"/>
</dbReference>
<dbReference type="Pfam" id="PF14576">
    <property type="entry name" value="SEO_N"/>
    <property type="match status" value="1"/>
</dbReference>
<dbReference type="AlphaFoldDB" id="A0AAW2DWF7"/>
<gene>
    <name evidence="4" type="ORF">SO802_001513</name>
</gene>
<evidence type="ECO:0000259" key="2">
    <source>
        <dbReference type="Pfam" id="PF14576"/>
    </source>
</evidence>